<dbReference type="InterPro" id="IPR036875">
    <property type="entry name" value="Znf_CCHC_sf"/>
</dbReference>
<protein>
    <recommendedName>
        <fullName evidence="4">CCHC-type domain-containing protein</fullName>
    </recommendedName>
</protein>
<proteinExistence type="predicted"/>
<dbReference type="EMBL" id="BAABME010000320">
    <property type="protein sequence ID" value="GAA0141738.1"/>
    <property type="molecule type" value="Genomic_DNA"/>
</dbReference>
<dbReference type="Pfam" id="PF14223">
    <property type="entry name" value="Retrotran_gag_2"/>
    <property type="match status" value="1"/>
</dbReference>
<keyword evidence="3" id="KW-1185">Reference proteome</keyword>
<dbReference type="GO" id="GO:0003676">
    <property type="term" value="F:nucleic acid binding"/>
    <property type="evidence" value="ECO:0007669"/>
    <property type="project" value="InterPro"/>
</dbReference>
<evidence type="ECO:0008006" key="4">
    <source>
        <dbReference type="Google" id="ProtNLM"/>
    </source>
</evidence>
<evidence type="ECO:0000313" key="3">
    <source>
        <dbReference type="Proteomes" id="UP001454036"/>
    </source>
</evidence>
<gene>
    <name evidence="2" type="ORF">LIER_02810</name>
</gene>
<sequence length="288" mass="33472">MSEEKAMSQVPKFDGHYDHWSELMENFLRAKGLWGVIERGIGEPIDGTLLNDNQRALLEEDRTQNFQVKHYLFQAIDRSVFEQILDRSSAKIIWKSLKKKFGGNEKVKKATRNALAREFELIEMSKGEAIDSYFGRVTSIANKLRSNGAEMKDTLIVEKIMRTLNDKFTYIVVSIEESHDIEDMTIDELQSTLELHENKFKRANKEEDDQILQVEGMFGGKTSRERGNYRGKGGSSGRGRNNFNKASVECYKCHNLRHFQYECPRWKREVNYAVAEEEEEGDYCSWLK</sequence>
<comment type="caution">
    <text evidence="2">The sequence shown here is derived from an EMBL/GenBank/DDBJ whole genome shotgun (WGS) entry which is preliminary data.</text>
</comment>
<dbReference type="GO" id="GO:0008270">
    <property type="term" value="F:zinc ion binding"/>
    <property type="evidence" value="ECO:0007669"/>
    <property type="project" value="InterPro"/>
</dbReference>
<organism evidence="2 3">
    <name type="scientific">Lithospermum erythrorhizon</name>
    <name type="common">Purple gromwell</name>
    <name type="synonym">Lithospermum officinale var. erythrorhizon</name>
    <dbReference type="NCBI Taxonomy" id="34254"/>
    <lineage>
        <taxon>Eukaryota</taxon>
        <taxon>Viridiplantae</taxon>
        <taxon>Streptophyta</taxon>
        <taxon>Embryophyta</taxon>
        <taxon>Tracheophyta</taxon>
        <taxon>Spermatophyta</taxon>
        <taxon>Magnoliopsida</taxon>
        <taxon>eudicotyledons</taxon>
        <taxon>Gunneridae</taxon>
        <taxon>Pentapetalae</taxon>
        <taxon>asterids</taxon>
        <taxon>lamiids</taxon>
        <taxon>Boraginales</taxon>
        <taxon>Boraginaceae</taxon>
        <taxon>Boraginoideae</taxon>
        <taxon>Lithospermeae</taxon>
        <taxon>Lithospermum</taxon>
    </lineage>
</organism>
<name>A0AAV3NVH9_LITER</name>
<accession>A0AAV3NVH9</accession>
<evidence type="ECO:0000313" key="2">
    <source>
        <dbReference type="EMBL" id="GAA0141738.1"/>
    </source>
</evidence>
<dbReference type="PANTHER" id="PTHR35317">
    <property type="entry name" value="OS04G0629600 PROTEIN"/>
    <property type="match status" value="1"/>
</dbReference>
<dbReference type="SUPFAM" id="SSF57756">
    <property type="entry name" value="Retrovirus zinc finger-like domains"/>
    <property type="match status" value="1"/>
</dbReference>
<dbReference type="AlphaFoldDB" id="A0AAV3NVH9"/>
<dbReference type="Proteomes" id="UP001454036">
    <property type="component" value="Unassembled WGS sequence"/>
</dbReference>
<feature type="region of interest" description="Disordered" evidence="1">
    <location>
        <begin position="221"/>
        <end position="240"/>
    </location>
</feature>
<dbReference type="PANTHER" id="PTHR35317:SF27">
    <property type="entry name" value="RETROVIRUS-RELATED POL POLYPROTEIN FROM TRANSPOSON TNT 1-94"/>
    <property type="match status" value="1"/>
</dbReference>
<reference evidence="2 3" key="1">
    <citation type="submission" date="2024-01" db="EMBL/GenBank/DDBJ databases">
        <title>The complete chloroplast genome sequence of Lithospermum erythrorhizon: insights into the phylogenetic relationship among Boraginaceae species and the maternal lineages of purple gromwells.</title>
        <authorList>
            <person name="Okada T."/>
            <person name="Watanabe K."/>
        </authorList>
    </citation>
    <scope>NUCLEOTIDE SEQUENCE [LARGE SCALE GENOMIC DNA]</scope>
</reference>
<evidence type="ECO:0000256" key="1">
    <source>
        <dbReference type="SAM" id="MobiDB-lite"/>
    </source>
</evidence>